<dbReference type="InterPro" id="IPR035069">
    <property type="entry name" value="TTHA1013/TTHA0281-like"/>
</dbReference>
<dbReference type="InterPro" id="IPR031807">
    <property type="entry name" value="HicB-like"/>
</dbReference>
<evidence type="ECO:0000313" key="2">
    <source>
        <dbReference type="EMBL" id="MBR1369790.1"/>
    </source>
</evidence>
<dbReference type="AlphaFoldDB" id="A0A8J8B4V8"/>
<dbReference type="Gene3D" id="3.30.160.250">
    <property type="match status" value="1"/>
</dbReference>
<accession>A0A8J8B4V8</accession>
<feature type="domain" description="HicB-like antitoxin of toxin-antitoxin system" evidence="1">
    <location>
        <begin position="3"/>
        <end position="60"/>
    </location>
</feature>
<protein>
    <recommendedName>
        <fullName evidence="1">HicB-like antitoxin of toxin-antitoxin system domain-containing protein</fullName>
    </recommendedName>
</protein>
<dbReference type="RefSeq" id="WP_211531538.1">
    <property type="nucleotide sequence ID" value="NZ_JWHL01000020.1"/>
</dbReference>
<dbReference type="Pfam" id="PF15919">
    <property type="entry name" value="HicB_lk_antitox"/>
    <property type="match status" value="1"/>
</dbReference>
<dbReference type="EMBL" id="JWHL01000020">
    <property type="protein sequence ID" value="MBR1369790.1"/>
    <property type="molecule type" value="Genomic_DNA"/>
</dbReference>
<organism evidence="2 3">
    <name type="scientific">Methanocalculus chunghsingensis</name>
    <dbReference type="NCBI Taxonomy" id="156457"/>
    <lineage>
        <taxon>Archaea</taxon>
        <taxon>Methanobacteriati</taxon>
        <taxon>Methanobacteriota</taxon>
        <taxon>Stenosarchaea group</taxon>
        <taxon>Methanomicrobia</taxon>
        <taxon>Methanomicrobiales</taxon>
        <taxon>Methanocalculaceae</taxon>
        <taxon>Methanocalculus</taxon>
    </lineage>
</organism>
<dbReference type="InterPro" id="IPR051404">
    <property type="entry name" value="TA_system_antitoxin"/>
</dbReference>
<sequence>MDFTVIIHSAEEGGFWVEVPTLPGCFSQGETFEEIMENIHEAIELHLEGLREDGSELPREGDLIIGRLRIDDMTG</sequence>
<dbReference type="SUPFAM" id="SSF143100">
    <property type="entry name" value="TTHA1013/TTHA0281-like"/>
    <property type="match status" value="1"/>
</dbReference>
<proteinExistence type="predicted"/>
<comment type="caution">
    <text evidence="2">The sequence shown here is derived from an EMBL/GenBank/DDBJ whole genome shotgun (WGS) entry which is preliminary data.</text>
</comment>
<dbReference type="OrthoDB" id="133743at2157"/>
<evidence type="ECO:0000259" key="1">
    <source>
        <dbReference type="Pfam" id="PF15919"/>
    </source>
</evidence>
<dbReference type="Proteomes" id="UP000730161">
    <property type="component" value="Unassembled WGS sequence"/>
</dbReference>
<dbReference type="PANTHER" id="PTHR34504:SF2">
    <property type="entry name" value="UPF0150 PROTEIN SSL0259"/>
    <property type="match status" value="1"/>
</dbReference>
<evidence type="ECO:0000313" key="3">
    <source>
        <dbReference type="Proteomes" id="UP000730161"/>
    </source>
</evidence>
<name>A0A8J8B4V8_9EURY</name>
<gene>
    <name evidence="2" type="ORF">RJ53_10015</name>
</gene>
<reference evidence="2" key="1">
    <citation type="submission" date="2014-12" db="EMBL/GenBank/DDBJ databases">
        <authorList>
            <person name="Huang H.-H."/>
            <person name="Chen S.-C."/>
            <person name="Lai M.-C."/>
        </authorList>
    </citation>
    <scope>NUCLEOTIDE SEQUENCE</scope>
    <source>
        <strain evidence="2">K1F9705b</strain>
    </source>
</reference>
<dbReference type="PANTHER" id="PTHR34504">
    <property type="entry name" value="ANTITOXIN HICB"/>
    <property type="match status" value="1"/>
</dbReference>
<keyword evidence="3" id="KW-1185">Reference proteome</keyword>